<dbReference type="InterPro" id="IPR052169">
    <property type="entry name" value="CW_Biosynth-Accessory"/>
</dbReference>
<name>A0ABU5ZDD2_9BACL</name>
<reference evidence="4" key="1">
    <citation type="submission" date="2023-12" db="EMBL/GenBank/DDBJ databases">
        <title>Fervidustalea candida gen. nov., sp. nov., a novel member of the family Paenibacillaceae isolated from a geothermal area.</title>
        <authorList>
            <person name="Li W.-J."/>
            <person name="Jiao J.-Y."/>
            <person name="Chen Y."/>
        </authorList>
    </citation>
    <scope>NUCLEOTIDE SEQUENCE</scope>
    <source>
        <strain evidence="4">SYSU GA230002</strain>
    </source>
</reference>
<gene>
    <name evidence="4" type="ORF">VF724_01165</name>
</gene>
<sequence>MTVPLLIVIVLITALSIWATQYMQDQNLQGQAVPSPHASAGTGSGQQAATPASFPDKAGKLPSTDKQTSSSEDVQPAGGEVSPRNGQVSLALVGDVLLGSKVGNLLKQNGYDYPYEFVRPYLQKPDLTVANLETPVTAGGAPQEKEYVYRTSPQALPALAEAGFDLVNLANNHVLDYGQQGLLDTFDHLDAAQIGFFGAGRDAGEAFAAKYVEVNGVKLAFLGFSNVVPDGSWKAGSGHPGVADSYDYRKPVAAIQEAKKRADLVIVFNHWGKDRTYQPEKYQAELAHRFVDAGADLVVGSHPHVLQGFEQYGGKWIVYSLGNFIFTTNNHPETWETMILQADCRQNGECRLKAVPVLTKWAKPELMSGEKADKLLEHLRNISPNAEVLADGTVTVKGGNGDNSKQ</sequence>
<organism evidence="4 5">
    <name type="scientific">Ferviditalea candida</name>
    <dbReference type="NCBI Taxonomy" id="3108399"/>
    <lineage>
        <taxon>Bacteria</taxon>
        <taxon>Bacillati</taxon>
        <taxon>Bacillota</taxon>
        <taxon>Bacilli</taxon>
        <taxon>Bacillales</taxon>
        <taxon>Paenibacillaceae</taxon>
        <taxon>Ferviditalea</taxon>
    </lineage>
</organism>
<dbReference type="SUPFAM" id="SSF56300">
    <property type="entry name" value="Metallo-dependent phosphatases"/>
    <property type="match status" value="1"/>
</dbReference>
<comment type="caution">
    <text evidence="4">The sequence shown here is derived from an EMBL/GenBank/DDBJ whole genome shotgun (WGS) entry which is preliminary data.</text>
</comment>
<feature type="compositionally biased region" description="Low complexity" evidence="2">
    <location>
        <begin position="38"/>
        <end position="50"/>
    </location>
</feature>
<keyword evidence="5" id="KW-1185">Reference proteome</keyword>
<evidence type="ECO:0000313" key="4">
    <source>
        <dbReference type="EMBL" id="MEB3100267.1"/>
    </source>
</evidence>
<comment type="similarity">
    <text evidence="1">Belongs to the CapA family.</text>
</comment>
<dbReference type="Proteomes" id="UP001310386">
    <property type="component" value="Unassembled WGS sequence"/>
</dbReference>
<feature type="domain" description="Capsule synthesis protein CapA" evidence="3">
    <location>
        <begin position="89"/>
        <end position="328"/>
    </location>
</feature>
<dbReference type="CDD" id="cd07381">
    <property type="entry name" value="MPP_CapA"/>
    <property type="match status" value="1"/>
</dbReference>
<dbReference type="EMBL" id="JAYJLD010000001">
    <property type="protein sequence ID" value="MEB3100267.1"/>
    <property type="molecule type" value="Genomic_DNA"/>
</dbReference>
<evidence type="ECO:0000313" key="5">
    <source>
        <dbReference type="Proteomes" id="UP001310386"/>
    </source>
</evidence>
<dbReference type="RefSeq" id="WP_371752365.1">
    <property type="nucleotide sequence ID" value="NZ_JAYJLD010000001.1"/>
</dbReference>
<evidence type="ECO:0000256" key="1">
    <source>
        <dbReference type="ARBA" id="ARBA00005662"/>
    </source>
</evidence>
<dbReference type="PANTHER" id="PTHR33393">
    <property type="entry name" value="POLYGLUTAMINE SYNTHESIS ACCESSORY PROTEIN RV0574C-RELATED"/>
    <property type="match status" value="1"/>
</dbReference>
<accession>A0ABU5ZDD2</accession>
<dbReference type="InterPro" id="IPR029052">
    <property type="entry name" value="Metallo-depent_PP-like"/>
</dbReference>
<proteinExistence type="inferred from homology"/>
<dbReference type="Gene3D" id="3.60.21.10">
    <property type="match status" value="1"/>
</dbReference>
<dbReference type="InterPro" id="IPR019079">
    <property type="entry name" value="Capsule_synth_CapA"/>
</dbReference>
<dbReference type="Pfam" id="PF09587">
    <property type="entry name" value="PGA_cap"/>
    <property type="match status" value="1"/>
</dbReference>
<feature type="region of interest" description="Disordered" evidence="2">
    <location>
        <begin position="31"/>
        <end position="85"/>
    </location>
</feature>
<dbReference type="SMART" id="SM00854">
    <property type="entry name" value="PGA_cap"/>
    <property type="match status" value="1"/>
</dbReference>
<feature type="compositionally biased region" description="Polar residues" evidence="2">
    <location>
        <begin position="64"/>
        <end position="73"/>
    </location>
</feature>
<dbReference type="GO" id="GO:0016787">
    <property type="term" value="F:hydrolase activity"/>
    <property type="evidence" value="ECO:0007669"/>
    <property type="project" value="UniProtKB-KW"/>
</dbReference>
<evidence type="ECO:0000259" key="3">
    <source>
        <dbReference type="SMART" id="SM00854"/>
    </source>
</evidence>
<evidence type="ECO:0000256" key="2">
    <source>
        <dbReference type="SAM" id="MobiDB-lite"/>
    </source>
</evidence>
<dbReference type="PANTHER" id="PTHR33393:SF13">
    <property type="entry name" value="PGA BIOSYNTHESIS PROTEIN CAPA"/>
    <property type="match status" value="1"/>
</dbReference>
<protein>
    <submittedName>
        <fullName evidence="4">CapA family protein</fullName>
        <ecNumber evidence="4">3.1.-.-</ecNumber>
    </submittedName>
</protein>
<dbReference type="EC" id="3.1.-.-" evidence="4"/>
<keyword evidence="4" id="KW-0378">Hydrolase</keyword>